<name>A0A9D4UU91_ADICA</name>
<organism evidence="3 4">
    <name type="scientific">Adiantum capillus-veneris</name>
    <name type="common">Maidenhair fern</name>
    <dbReference type="NCBI Taxonomy" id="13818"/>
    <lineage>
        <taxon>Eukaryota</taxon>
        <taxon>Viridiplantae</taxon>
        <taxon>Streptophyta</taxon>
        <taxon>Embryophyta</taxon>
        <taxon>Tracheophyta</taxon>
        <taxon>Polypodiopsida</taxon>
        <taxon>Polypodiidae</taxon>
        <taxon>Polypodiales</taxon>
        <taxon>Pteridineae</taxon>
        <taxon>Pteridaceae</taxon>
        <taxon>Vittarioideae</taxon>
        <taxon>Adiantum</taxon>
    </lineage>
</organism>
<dbReference type="Pfam" id="PF05678">
    <property type="entry name" value="VQ"/>
    <property type="match status" value="1"/>
</dbReference>
<keyword evidence="4" id="KW-1185">Reference proteome</keyword>
<dbReference type="InterPro" id="IPR008889">
    <property type="entry name" value="VQ"/>
</dbReference>
<feature type="region of interest" description="Disordered" evidence="1">
    <location>
        <begin position="1"/>
        <end position="77"/>
    </location>
</feature>
<feature type="domain" description="VQ" evidence="2">
    <location>
        <begin position="79"/>
        <end position="101"/>
    </location>
</feature>
<evidence type="ECO:0000313" key="4">
    <source>
        <dbReference type="Proteomes" id="UP000886520"/>
    </source>
</evidence>
<evidence type="ECO:0000313" key="3">
    <source>
        <dbReference type="EMBL" id="KAI5073966.1"/>
    </source>
</evidence>
<dbReference type="Proteomes" id="UP000886520">
    <property type="component" value="Chromosome 11"/>
</dbReference>
<evidence type="ECO:0000259" key="2">
    <source>
        <dbReference type="Pfam" id="PF05678"/>
    </source>
</evidence>
<sequence>MGSPPSWPFMDFNNPLSSLLQEDQPPPQPFNVGSSPPPPASSSFSSPSHLLSSPASLGASSVKVSKRKSRAVSKPPIRVLSADRETFRDMVQKLTGIPTSPIPLHAGRLWNTASSNPSTVLFRPLPGRPGGYFPRELATNGTAGFSHQSMPTLDTSSAYLTRGFSNSSNLVFNEVGNASFRNEFYEPTSYGNEEAGAATAAEGTPFAELSVEGISDIESQLLLGSAKLEDLLQGRIDPWLTPHVEIAHSA</sequence>
<reference evidence="3" key="1">
    <citation type="submission" date="2021-01" db="EMBL/GenBank/DDBJ databases">
        <title>Adiantum capillus-veneris genome.</title>
        <authorList>
            <person name="Fang Y."/>
            <person name="Liao Q."/>
        </authorList>
    </citation>
    <scope>NUCLEOTIDE SEQUENCE</scope>
    <source>
        <strain evidence="3">H3</strain>
        <tissue evidence="3">Leaf</tissue>
    </source>
</reference>
<proteinExistence type="predicted"/>
<protein>
    <recommendedName>
        <fullName evidence="2">VQ domain-containing protein</fullName>
    </recommendedName>
</protein>
<dbReference type="PANTHER" id="PTHR33179:SF83">
    <property type="entry name" value="VQ DOMAIN-CONTAINING PROTEIN"/>
    <property type="match status" value="1"/>
</dbReference>
<feature type="compositionally biased region" description="Low complexity" evidence="1">
    <location>
        <begin position="41"/>
        <end position="63"/>
    </location>
</feature>
<feature type="compositionally biased region" description="Pro residues" evidence="1">
    <location>
        <begin position="24"/>
        <end position="40"/>
    </location>
</feature>
<dbReference type="EMBL" id="JABFUD020000011">
    <property type="protein sequence ID" value="KAI5073966.1"/>
    <property type="molecule type" value="Genomic_DNA"/>
</dbReference>
<comment type="caution">
    <text evidence="3">The sequence shown here is derived from an EMBL/GenBank/DDBJ whole genome shotgun (WGS) entry which is preliminary data.</text>
</comment>
<dbReference type="OrthoDB" id="780868at2759"/>
<dbReference type="InterPro" id="IPR039609">
    <property type="entry name" value="VQ_15/22"/>
</dbReference>
<dbReference type="PANTHER" id="PTHR33179">
    <property type="entry name" value="VQ MOTIF-CONTAINING PROTEIN"/>
    <property type="match status" value="1"/>
</dbReference>
<evidence type="ECO:0000256" key="1">
    <source>
        <dbReference type="SAM" id="MobiDB-lite"/>
    </source>
</evidence>
<accession>A0A9D4UU91</accession>
<gene>
    <name evidence="3" type="ORF">GOP47_0011979</name>
</gene>
<dbReference type="AlphaFoldDB" id="A0A9D4UU91"/>